<sequence>MSARTYTKADLEELVYCQLENLNAMNDLISIMRFQNELLENANKKLKAEISDFKERHVKYPTRRNQSSK</sequence>
<dbReference type="OrthoDB" id="1191286at2"/>
<protein>
    <submittedName>
        <fullName evidence="2">Uncharacterized protein</fullName>
    </submittedName>
</protein>
<keyword evidence="1" id="KW-0175">Coiled coil</keyword>
<accession>A0A556N6J1</accession>
<dbReference type="Proteomes" id="UP000316008">
    <property type="component" value="Unassembled WGS sequence"/>
</dbReference>
<evidence type="ECO:0000313" key="2">
    <source>
        <dbReference type="EMBL" id="TSJ47721.1"/>
    </source>
</evidence>
<keyword evidence="3" id="KW-1185">Reference proteome</keyword>
<dbReference type="EMBL" id="VLPL01000001">
    <property type="protein sequence ID" value="TSJ47721.1"/>
    <property type="molecule type" value="Genomic_DNA"/>
</dbReference>
<dbReference type="RefSeq" id="WP_144331256.1">
    <property type="nucleotide sequence ID" value="NZ_VLPL01000001.1"/>
</dbReference>
<name>A0A556N6J1_9FLAO</name>
<organism evidence="2 3">
    <name type="scientific">Fluviicola chungangensis</name>
    <dbReference type="NCBI Taxonomy" id="2597671"/>
    <lineage>
        <taxon>Bacteria</taxon>
        <taxon>Pseudomonadati</taxon>
        <taxon>Bacteroidota</taxon>
        <taxon>Flavobacteriia</taxon>
        <taxon>Flavobacteriales</taxon>
        <taxon>Crocinitomicaceae</taxon>
        <taxon>Fluviicola</taxon>
    </lineage>
</organism>
<comment type="caution">
    <text evidence="2">The sequence shown here is derived from an EMBL/GenBank/DDBJ whole genome shotgun (WGS) entry which is preliminary data.</text>
</comment>
<feature type="coiled-coil region" evidence="1">
    <location>
        <begin position="29"/>
        <end position="56"/>
    </location>
</feature>
<reference evidence="2 3" key="1">
    <citation type="submission" date="2019-07" db="EMBL/GenBank/DDBJ databases">
        <authorList>
            <person name="Huq M.A."/>
        </authorList>
    </citation>
    <scope>NUCLEOTIDE SEQUENCE [LARGE SCALE GENOMIC DNA]</scope>
    <source>
        <strain evidence="2 3">MAH-3</strain>
    </source>
</reference>
<evidence type="ECO:0000313" key="3">
    <source>
        <dbReference type="Proteomes" id="UP000316008"/>
    </source>
</evidence>
<gene>
    <name evidence="2" type="ORF">FO442_00920</name>
</gene>
<proteinExistence type="predicted"/>
<dbReference type="AlphaFoldDB" id="A0A556N6J1"/>
<evidence type="ECO:0000256" key="1">
    <source>
        <dbReference type="SAM" id="Coils"/>
    </source>
</evidence>